<proteinExistence type="predicted"/>
<keyword evidence="8" id="KW-1185">Reference proteome</keyword>
<keyword evidence="2 4" id="KW-0732">Signal</keyword>
<feature type="domain" description="Wall-associated receptor kinase galacturonan-binding" evidence="5">
    <location>
        <begin position="25"/>
        <end position="89"/>
    </location>
</feature>
<dbReference type="PANTHER" id="PTHR33138:SF24">
    <property type="entry name" value="WALL-ASSOCIATED RECEPTOR KINASE GALACTURONAN-BINDING DOMAIN-CONTAINING PROTEIN"/>
    <property type="match status" value="1"/>
</dbReference>
<sequence>MHPTLLFFPLLASLFLLCRRTHAECQPATCGDLTVRYPFWLGGPDLNRSSSTTSCGHPAFEVWCAGGVASLRGSQILVLGIDYTNSSFVAAHKRVAGGTDGVCRTDLNISSSLALSPFTISSRNRAICFLYYCKSTVPSELGVVNATSVCTRPIYAYLGGSYDRDKPPAIQAGNCTYSYLPVLEAPVNLTPATNYDLLFKEGFLLEWQKNGFGDCDACNASGGQCRYSNDSAAFACVCSDGKQRGRKCTGEYPLAYPLR</sequence>
<dbReference type="GO" id="GO:0016020">
    <property type="term" value="C:membrane"/>
    <property type="evidence" value="ECO:0007669"/>
    <property type="project" value="UniProtKB-SubCell"/>
</dbReference>
<dbReference type="InterPro" id="IPR032872">
    <property type="entry name" value="WAK_assoc_C"/>
</dbReference>
<name>A0A6G1CX07_9ORYZ</name>
<evidence type="ECO:0000256" key="3">
    <source>
        <dbReference type="ARBA" id="ARBA00023180"/>
    </source>
</evidence>
<keyword evidence="3" id="KW-0325">Glycoprotein</keyword>
<evidence type="ECO:0000256" key="4">
    <source>
        <dbReference type="SAM" id="SignalP"/>
    </source>
</evidence>
<evidence type="ECO:0008006" key="9">
    <source>
        <dbReference type="Google" id="ProtNLM"/>
    </source>
</evidence>
<dbReference type="Pfam" id="PF14380">
    <property type="entry name" value="WAK_assoc"/>
    <property type="match status" value="1"/>
</dbReference>
<organism evidence="7 8">
    <name type="scientific">Oryza meyeriana var. granulata</name>
    <dbReference type="NCBI Taxonomy" id="110450"/>
    <lineage>
        <taxon>Eukaryota</taxon>
        <taxon>Viridiplantae</taxon>
        <taxon>Streptophyta</taxon>
        <taxon>Embryophyta</taxon>
        <taxon>Tracheophyta</taxon>
        <taxon>Spermatophyta</taxon>
        <taxon>Magnoliopsida</taxon>
        <taxon>Liliopsida</taxon>
        <taxon>Poales</taxon>
        <taxon>Poaceae</taxon>
        <taxon>BOP clade</taxon>
        <taxon>Oryzoideae</taxon>
        <taxon>Oryzeae</taxon>
        <taxon>Oryzinae</taxon>
        <taxon>Oryza</taxon>
        <taxon>Oryza meyeriana</taxon>
    </lineage>
</organism>
<protein>
    <recommendedName>
        <fullName evidence="9">Wall-associated receptor kinase galacturonan-binding domain-containing protein</fullName>
    </recommendedName>
</protein>
<dbReference type="OrthoDB" id="635050at2759"/>
<dbReference type="InterPro" id="IPR025287">
    <property type="entry name" value="WAK_GUB"/>
</dbReference>
<feature type="chain" id="PRO_5026043980" description="Wall-associated receptor kinase galacturonan-binding domain-containing protein" evidence="4">
    <location>
        <begin position="24"/>
        <end position="259"/>
    </location>
</feature>
<reference evidence="7 8" key="1">
    <citation type="submission" date="2019-11" db="EMBL/GenBank/DDBJ databases">
        <title>Whole genome sequence of Oryza granulata.</title>
        <authorList>
            <person name="Li W."/>
        </authorList>
    </citation>
    <scope>NUCLEOTIDE SEQUENCE [LARGE SCALE GENOMIC DNA]</scope>
    <source>
        <strain evidence="8">cv. Menghai</strain>
        <tissue evidence="7">Leaf</tissue>
    </source>
</reference>
<evidence type="ECO:0000256" key="1">
    <source>
        <dbReference type="ARBA" id="ARBA00004167"/>
    </source>
</evidence>
<comment type="subcellular location">
    <subcellularLocation>
        <location evidence="1">Membrane</location>
        <topology evidence="1">Single-pass membrane protein</topology>
    </subcellularLocation>
</comment>
<dbReference type="Proteomes" id="UP000479710">
    <property type="component" value="Unassembled WGS sequence"/>
</dbReference>
<accession>A0A6G1CX07</accession>
<dbReference type="AlphaFoldDB" id="A0A6G1CX07"/>
<evidence type="ECO:0000313" key="7">
    <source>
        <dbReference type="EMBL" id="KAF0905018.1"/>
    </source>
</evidence>
<dbReference type="GO" id="GO:0030247">
    <property type="term" value="F:polysaccharide binding"/>
    <property type="evidence" value="ECO:0007669"/>
    <property type="project" value="InterPro"/>
</dbReference>
<gene>
    <name evidence="7" type="ORF">E2562_000829</name>
</gene>
<dbReference type="PANTHER" id="PTHR33138">
    <property type="entry name" value="OS01G0690200 PROTEIN"/>
    <property type="match status" value="1"/>
</dbReference>
<feature type="signal peptide" evidence="4">
    <location>
        <begin position="1"/>
        <end position="23"/>
    </location>
</feature>
<feature type="domain" description="Wall-associated receptor kinase C-terminal" evidence="6">
    <location>
        <begin position="172"/>
        <end position="241"/>
    </location>
</feature>
<evidence type="ECO:0000259" key="6">
    <source>
        <dbReference type="Pfam" id="PF14380"/>
    </source>
</evidence>
<evidence type="ECO:0000256" key="2">
    <source>
        <dbReference type="ARBA" id="ARBA00022729"/>
    </source>
</evidence>
<evidence type="ECO:0000313" key="8">
    <source>
        <dbReference type="Proteomes" id="UP000479710"/>
    </source>
</evidence>
<evidence type="ECO:0000259" key="5">
    <source>
        <dbReference type="Pfam" id="PF13947"/>
    </source>
</evidence>
<dbReference type="Pfam" id="PF13947">
    <property type="entry name" value="GUB_WAK_bind"/>
    <property type="match status" value="1"/>
</dbReference>
<comment type="caution">
    <text evidence="7">The sequence shown here is derived from an EMBL/GenBank/DDBJ whole genome shotgun (WGS) entry which is preliminary data.</text>
</comment>
<dbReference type="EMBL" id="SPHZ02000007">
    <property type="protein sequence ID" value="KAF0905018.1"/>
    <property type="molecule type" value="Genomic_DNA"/>
</dbReference>